<dbReference type="SUPFAM" id="SSF55331">
    <property type="entry name" value="Tautomerase/MIF"/>
    <property type="match status" value="1"/>
</dbReference>
<gene>
    <name evidence="1" type="primary">yrdN</name>
    <name evidence="1" type="ORF">WR164_01280</name>
</gene>
<dbReference type="InterPro" id="IPR014347">
    <property type="entry name" value="Tautomerase/MIF_sf"/>
</dbReference>
<evidence type="ECO:0000313" key="1">
    <source>
        <dbReference type="EMBL" id="GLB46149.1"/>
    </source>
</evidence>
<reference evidence="1" key="2">
    <citation type="journal article" date="2023" name="PLoS ONE">
        <title>Philodulcilactobacillus myokoensis gen. nov., sp. nov., a fructophilic, acidophilic, and agar-phobic lactic acid bacterium isolated from fermented vegetable extracts.</title>
        <authorList>
            <person name="Kouya T."/>
            <person name="Ishiyama Y."/>
            <person name="Ohashi S."/>
            <person name="Kumakubo R."/>
            <person name="Yamazaki T."/>
            <person name="Otaki T."/>
        </authorList>
    </citation>
    <scope>NUCLEOTIDE SEQUENCE</scope>
    <source>
        <strain evidence="1">WR16-4</strain>
    </source>
</reference>
<dbReference type="InterPro" id="IPR037479">
    <property type="entry name" value="Tauto_MSAD"/>
</dbReference>
<keyword evidence="2" id="KW-1185">Reference proteome</keyword>
<proteinExistence type="predicted"/>
<accession>A0A9W6ESH7</accession>
<dbReference type="Pfam" id="PF14552">
    <property type="entry name" value="Tautomerase_2"/>
    <property type="match status" value="1"/>
</dbReference>
<dbReference type="PANTHER" id="PTHR38460">
    <property type="entry name" value="TAUTOMERASE YOLI-RELATED"/>
    <property type="match status" value="1"/>
</dbReference>
<dbReference type="EMBL" id="BRPL01000002">
    <property type="protein sequence ID" value="GLB46149.1"/>
    <property type="molecule type" value="Genomic_DNA"/>
</dbReference>
<dbReference type="RefSeq" id="WP_286135607.1">
    <property type="nucleotide sequence ID" value="NZ_BRPL01000002.1"/>
</dbReference>
<dbReference type="Proteomes" id="UP001144204">
    <property type="component" value="Unassembled WGS sequence"/>
</dbReference>
<organism evidence="1 2">
    <name type="scientific">Philodulcilactobacillus myokoensis</name>
    <dbReference type="NCBI Taxonomy" id="2929573"/>
    <lineage>
        <taxon>Bacteria</taxon>
        <taxon>Bacillati</taxon>
        <taxon>Bacillota</taxon>
        <taxon>Bacilli</taxon>
        <taxon>Lactobacillales</taxon>
        <taxon>Lactobacillaceae</taxon>
        <taxon>Philodulcilactobacillus</taxon>
    </lineage>
</organism>
<dbReference type="AlphaFoldDB" id="A0A9W6ESH7"/>
<comment type="caution">
    <text evidence="1">The sequence shown here is derived from an EMBL/GenBank/DDBJ whole genome shotgun (WGS) entry which is preliminary data.</text>
</comment>
<name>A0A9W6ESH7_9LACO</name>
<reference evidence="1" key="1">
    <citation type="submission" date="2022-07" db="EMBL/GenBank/DDBJ databases">
        <authorList>
            <person name="Kouya T."/>
            <person name="Ishiyama Y."/>
        </authorList>
    </citation>
    <scope>NUCLEOTIDE SEQUENCE</scope>
    <source>
        <strain evidence="1">WR16-4</strain>
    </source>
</reference>
<dbReference type="PANTHER" id="PTHR38460:SF1">
    <property type="entry name" value="TAUTOMERASE YOLI-RELATED"/>
    <property type="match status" value="1"/>
</dbReference>
<dbReference type="Gene3D" id="3.30.429.10">
    <property type="entry name" value="Macrophage Migration Inhibitory Factor"/>
    <property type="match status" value="1"/>
</dbReference>
<evidence type="ECO:0000313" key="2">
    <source>
        <dbReference type="Proteomes" id="UP001144204"/>
    </source>
</evidence>
<sequence>MPLMRIDVIKGHDQEFLKKLMQIAYRTQTDAFHTPVGDRYQVLTQHEPFEMQIGDTGLGYKHTKNVVIFNVIHRPKSTKEKQQFYTTLVNRLNQELHIRKEDVIFTMVSNHDDDWSFGDGEMQFINGKL</sequence>
<protein>
    <submittedName>
        <fullName evidence="1">Tautomerase YrdN</fullName>
    </submittedName>
</protein>